<comment type="caution">
    <text evidence="12">The sequence shown here is derived from an EMBL/GenBank/DDBJ whole genome shotgun (WGS) entry which is preliminary data.</text>
</comment>
<evidence type="ECO:0000256" key="10">
    <source>
        <dbReference type="SAM" id="Phobius"/>
    </source>
</evidence>
<dbReference type="PANTHER" id="PTHR43302">
    <property type="entry name" value="TRANSPORTER ARSB-RELATED"/>
    <property type="match status" value="1"/>
</dbReference>
<evidence type="ECO:0000256" key="5">
    <source>
        <dbReference type="ARBA" id="ARBA00022475"/>
    </source>
</evidence>
<feature type="transmembrane region" description="Helical" evidence="10">
    <location>
        <begin position="21"/>
        <end position="42"/>
    </location>
</feature>
<dbReference type="AlphaFoldDB" id="A0A421B5I3"/>
<dbReference type="PROSITE" id="PS51257">
    <property type="entry name" value="PROKAR_LIPOPROTEIN"/>
    <property type="match status" value="1"/>
</dbReference>
<feature type="transmembrane region" description="Helical" evidence="10">
    <location>
        <begin position="89"/>
        <end position="107"/>
    </location>
</feature>
<dbReference type="GO" id="GO:0046685">
    <property type="term" value="P:response to arsenic-containing substance"/>
    <property type="evidence" value="ECO:0007669"/>
    <property type="project" value="UniProtKB-KW"/>
</dbReference>
<accession>A0A421B5I3</accession>
<keyword evidence="13" id="KW-1185">Reference proteome</keyword>
<sequence>MPDKRLDGATRRLPKLHVLDWVALGLLLAGCLCVLLGALPAADARATVTRLVPLLLFLGSVIILAELTAVAEVFDVVATRLSILARGRYVLLFLLCVALAAVTTMGLNLDTTAVLLTPVLLALAAKLGVAALPLAMTTVWLANTASLLLPVSNLTNLLAADRVALAPAEFAARMWAPQLAAIVVTAVFLWVFYWRGTANRSGYTVPERHQPRDGVLFRVAAVACLLFVAGILLGVPIGIASSVAAGILVIAFVVRRRSALRPALLPWRLLVFVIGLFLVVETINRHGLADLVHALMGSSDDAAGAARAAGTGAVLSNLVNNLPAYVAGESVVPLGNHDQLLALLVGTNVGPIVTPWASLATLLWYERCVASGVRVPMKRYVWTSAGLALTALTATVAALLLVS</sequence>
<evidence type="ECO:0000259" key="11">
    <source>
        <dbReference type="Pfam" id="PF03600"/>
    </source>
</evidence>
<comment type="similarity">
    <text evidence="3">Belongs to the CitM (TC 2.A.11) transporter family.</text>
</comment>
<dbReference type="RefSeq" id="WP_211346654.1">
    <property type="nucleotide sequence ID" value="NZ_RCDD01000002.1"/>
</dbReference>
<reference evidence="12 13" key="1">
    <citation type="submission" date="2018-10" db="EMBL/GenBank/DDBJ databases">
        <title>Genomic Encyclopedia of Archaeal and Bacterial Type Strains, Phase II (KMG-II): from individual species to whole genera.</title>
        <authorList>
            <person name="Goeker M."/>
        </authorList>
    </citation>
    <scope>NUCLEOTIDE SEQUENCE [LARGE SCALE GENOMIC DNA]</scope>
    <source>
        <strain evidence="12 13">DSM 45657</strain>
    </source>
</reference>
<feature type="transmembrane region" description="Helical" evidence="10">
    <location>
        <begin position="380"/>
        <end position="402"/>
    </location>
</feature>
<feature type="domain" description="Citrate transporter-like" evidence="11">
    <location>
        <begin position="24"/>
        <end position="327"/>
    </location>
</feature>
<evidence type="ECO:0000256" key="8">
    <source>
        <dbReference type="ARBA" id="ARBA00022989"/>
    </source>
</evidence>
<keyword evidence="7" id="KW-0059">Arsenical resistance</keyword>
<evidence type="ECO:0000256" key="9">
    <source>
        <dbReference type="ARBA" id="ARBA00023136"/>
    </source>
</evidence>
<evidence type="ECO:0000256" key="2">
    <source>
        <dbReference type="ARBA" id="ARBA00006433"/>
    </source>
</evidence>
<protein>
    <submittedName>
        <fullName evidence="12">Arsenite efflux membrane protein ArsB</fullName>
    </submittedName>
</protein>
<comment type="similarity">
    <text evidence="2">Belongs to the ArsB family.</text>
</comment>
<dbReference type="PANTHER" id="PTHR43302:SF5">
    <property type="entry name" value="TRANSPORTER ARSB-RELATED"/>
    <property type="match status" value="1"/>
</dbReference>
<evidence type="ECO:0000256" key="6">
    <source>
        <dbReference type="ARBA" id="ARBA00022692"/>
    </source>
</evidence>
<dbReference type="PRINTS" id="PR00758">
    <property type="entry name" value="ARSENICPUMP"/>
</dbReference>
<evidence type="ECO:0000313" key="12">
    <source>
        <dbReference type="EMBL" id="RLK59510.1"/>
    </source>
</evidence>
<proteinExistence type="inferred from homology"/>
<name>A0A421B5I3_9PSEU</name>
<evidence type="ECO:0000313" key="13">
    <source>
        <dbReference type="Proteomes" id="UP000282454"/>
    </source>
</evidence>
<feature type="transmembrane region" description="Helical" evidence="10">
    <location>
        <begin position="175"/>
        <end position="194"/>
    </location>
</feature>
<dbReference type="InterPro" id="IPR000802">
    <property type="entry name" value="Arsenical_pump_ArsB"/>
</dbReference>
<feature type="transmembrane region" description="Helical" evidence="10">
    <location>
        <begin position="113"/>
        <end position="132"/>
    </location>
</feature>
<keyword evidence="9 10" id="KW-0472">Membrane</keyword>
<evidence type="ECO:0000256" key="3">
    <source>
        <dbReference type="ARBA" id="ARBA00009843"/>
    </source>
</evidence>
<feature type="transmembrane region" description="Helical" evidence="10">
    <location>
        <begin position="139"/>
        <end position="160"/>
    </location>
</feature>
<gene>
    <name evidence="12" type="ORF">CLV68_3999</name>
</gene>
<dbReference type="GO" id="GO:0005886">
    <property type="term" value="C:plasma membrane"/>
    <property type="evidence" value="ECO:0007669"/>
    <property type="project" value="UniProtKB-SubCell"/>
</dbReference>
<organism evidence="12 13">
    <name type="scientific">Actinokineospora cianjurensis</name>
    <dbReference type="NCBI Taxonomy" id="585224"/>
    <lineage>
        <taxon>Bacteria</taxon>
        <taxon>Bacillati</taxon>
        <taxon>Actinomycetota</taxon>
        <taxon>Actinomycetes</taxon>
        <taxon>Pseudonocardiales</taxon>
        <taxon>Pseudonocardiaceae</taxon>
        <taxon>Actinokineospora</taxon>
    </lineage>
</organism>
<feature type="transmembrane region" description="Helical" evidence="10">
    <location>
        <begin position="340"/>
        <end position="365"/>
    </location>
</feature>
<evidence type="ECO:0000256" key="7">
    <source>
        <dbReference type="ARBA" id="ARBA00022849"/>
    </source>
</evidence>
<dbReference type="GO" id="GO:0015105">
    <property type="term" value="F:arsenite transmembrane transporter activity"/>
    <property type="evidence" value="ECO:0007669"/>
    <property type="project" value="InterPro"/>
</dbReference>
<evidence type="ECO:0000256" key="4">
    <source>
        <dbReference type="ARBA" id="ARBA00022448"/>
    </source>
</evidence>
<feature type="transmembrane region" description="Helical" evidence="10">
    <location>
        <begin position="267"/>
        <end position="283"/>
    </location>
</feature>
<dbReference type="Pfam" id="PF03600">
    <property type="entry name" value="CitMHS"/>
    <property type="match status" value="1"/>
</dbReference>
<dbReference type="Proteomes" id="UP000282454">
    <property type="component" value="Unassembled WGS sequence"/>
</dbReference>
<dbReference type="InterPro" id="IPR004680">
    <property type="entry name" value="Cit_transptr-like_dom"/>
</dbReference>
<feature type="transmembrane region" description="Helical" evidence="10">
    <location>
        <begin position="215"/>
        <end position="233"/>
    </location>
</feature>
<keyword evidence="4" id="KW-0813">Transport</keyword>
<dbReference type="EMBL" id="RCDD01000002">
    <property type="protein sequence ID" value="RLK59510.1"/>
    <property type="molecule type" value="Genomic_DNA"/>
</dbReference>
<comment type="subcellular location">
    <subcellularLocation>
        <location evidence="1">Cell membrane</location>
        <topology evidence="1">Multi-pass membrane protein</topology>
    </subcellularLocation>
</comment>
<keyword evidence="5" id="KW-1003">Cell membrane</keyword>
<keyword evidence="6 10" id="KW-0812">Transmembrane</keyword>
<feature type="transmembrane region" description="Helical" evidence="10">
    <location>
        <begin position="54"/>
        <end position="77"/>
    </location>
</feature>
<keyword evidence="8 10" id="KW-1133">Transmembrane helix</keyword>
<evidence type="ECO:0000256" key="1">
    <source>
        <dbReference type="ARBA" id="ARBA00004651"/>
    </source>
</evidence>
<feature type="transmembrane region" description="Helical" evidence="10">
    <location>
        <begin position="239"/>
        <end position="255"/>
    </location>
</feature>